<dbReference type="Gene3D" id="1.20.1260.10">
    <property type="match status" value="1"/>
</dbReference>
<name>A0A0P6X5B8_9CHLR</name>
<proteinExistence type="predicted"/>
<sequence length="109" mass="12053">MQTYLSISAQLGDESVFDEIAASEQRHLDTLIRQAEKYGVELPAMNEISPVEFGSLEEACAIGAAAEIADAELYDVLMAQTERSDLLRVYTNLQRASLEQHLPAFESCD</sequence>
<dbReference type="InterPro" id="IPR009078">
    <property type="entry name" value="Ferritin-like_SF"/>
</dbReference>
<dbReference type="STRING" id="1134406.ADN00_13195"/>
<dbReference type="Proteomes" id="UP000050417">
    <property type="component" value="Unassembled WGS sequence"/>
</dbReference>
<keyword evidence="2" id="KW-1185">Reference proteome</keyword>
<dbReference type="AlphaFoldDB" id="A0A0P6X5B8"/>
<dbReference type="SUPFAM" id="SSF47240">
    <property type="entry name" value="Ferritin-like"/>
    <property type="match status" value="1"/>
</dbReference>
<dbReference type="InterPro" id="IPR012347">
    <property type="entry name" value="Ferritin-like"/>
</dbReference>
<reference evidence="1 2" key="1">
    <citation type="submission" date="2015-07" db="EMBL/GenBank/DDBJ databases">
        <title>Genome sequence of Ornatilinea apprima DSM 23815.</title>
        <authorList>
            <person name="Hemp J."/>
            <person name="Ward L.M."/>
            <person name="Pace L.A."/>
            <person name="Fischer W.W."/>
        </authorList>
    </citation>
    <scope>NUCLEOTIDE SEQUENCE [LARGE SCALE GENOMIC DNA]</scope>
    <source>
        <strain evidence="1 2">P3M-1</strain>
    </source>
</reference>
<evidence type="ECO:0000313" key="2">
    <source>
        <dbReference type="Proteomes" id="UP000050417"/>
    </source>
</evidence>
<organism evidence="1 2">
    <name type="scientific">Ornatilinea apprima</name>
    <dbReference type="NCBI Taxonomy" id="1134406"/>
    <lineage>
        <taxon>Bacteria</taxon>
        <taxon>Bacillati</taxon>
        <taxon>Chloroflexota</taxon>
        <taxon>Anaerolineae</taxon>
        <taxon>Anaerolineales</taxon>
        <taxon>Anaerolineaceae</taxon>
        <taxon>Ornatilinea</taxon>
    </lineage>
</organism>
<dbReference type="EMBL" id="LGCL01000030">
    <property type="protein sequence ID" value="KPL75185.1"/>
    <property type="molecule type" value="Genomic_DNA"/>
</dbReference>
<protein>
    <submittedName>
        <fullName evidence="1">Uncharacterized protein</fullName>
    </submittedName>
</protein>
<gene>
    <name evidence="1" type="ORF">ADN00_13195</name>
</gene>
<comment type="caution">
    <text evidence="1">The sequence shown here is derived from an EMBL/GenBank/DDBJ whole genome shotgun (WGS) entry which is preliminary data.</text>
</comment>
<evidence type="ECO:0000313" key="1">
    <source>
        <dbReference type="EMBL" id="KPL75185.1"/>
    </source>
</evidence>
<accession>A0A0P6X5B8</accession>